<evidence type="ECO:0000256" key="4">
    <source>
        <dbReference type="ARBA" id="ARBA00023163"/>
    </source>
</evidence>
<dbReference type="GO" id="GO:0003677">
    <property type="term" value="F:DNA binding"/>
    <property type="evidence" value="ECO:0007669"/>
    <property type="project" value="UniProtKB-KW"/>
</dbReference>
<protein>
    <submittedName>
        <fullName evidence="7">Uncharacterized protein</fullName>
    </submittedName>
</protein>
<feature type="region of interest" description="Disordered" evidence="6">
    <location>
        <begin position="1"/>
        <end position="25"/>
    </location>
</feature>
<dbReference type="PANTHER" id="PTHR31541:SF48">
    <property type="entry name" value="DNA BINDING PROTEIN"/>
    <property type="match status" value="1"/>
</dbReference>
<proteinExistence type="predicted"/>
<evidence type="ECO:0000256" key="6">
    <source>
        <dbReference type="SAM" id="MobiDB-lite"/>
    </source>
</evidence>
<dbReference type="InterPro" id="IPR015300">
    <property type="entry name" value="DNA-bd_pseudobarrel_sf"/>
</dbReference>
<keyword evidence="5" id="KW-0539">Nucleus</keyword>
<reference evidence="7" key="1">
    <citation type="submission" date="2019-05" db="EMBL/GenBank/DDBJ databases">
        <title>The de novo reference genome and transcriptome assemblies of the wild tomato species Solanum chilense.</title>
        <authorList>
            <person name="Stam R."/>
            <person name="Nosenko T."/>
            <person name="Hoerger A.C."/>
            <person name="Stephan W."/>
            <person name="Seidel M.A."/>
            <person name="Kuhn J.M.M."/>
            <person name="Haberer G."/>
            <person name="Tellier A."/>
        </authorList>
    </citation>
    <scope>NUCLEOTIDE SEQUENCE</scope>
    <source>
        <tissue evidence="7">Mature leaves</tissue>
    </source>
</reference>
<dbReference type="EMBL" id="RXGB01006215">
    <property type="protein sequence ID" value="TMW86734.1"/>
    <property type="molecule type" value="Genomic_DNA"/>
</dbReference>
<dbReference type="InterPro" id="IPR005508">
    <property type="entry name" value="At2g31720-like"/>
</dbReference>
<dbReference type="PANTHER" id="PTHR31541">
    <property type="entry name" value="B3 DOMAIN PLANT PROTEIN-RELATED"/>
    <property type="match status" value="1"/>
</dbReference>
<gene>
    <name evidence="7" type="ORF">EJD97_020946</name>
</gene>
<keyword evidence="2" id="KW-0805">Transcription regulation</keyword>
<evidence type="ECO:0000256" key="3">
    <source>
        <dbReference type="ARBA" id="ARBA00023125"/>
    </source>
</evidence>
<comment type="caution">
    <text evidence="7">The sequence shown here is derived from an EMBL/GenBank/DDBJ whole genome shotgun (WGS) entry which is preliminary data.</text>
</comment>
<sequence length="154" mass="17969">MERNKTQTLLDEKQSKLEDREKKRRKIKPIIDTPGLPDELKEKISRMGVQISQVKLVIQKALYGTDLSYQHMRLSIPVNQVVSKDFLTPQQKMVLETRDIVSNKKSNIQFNLIEPSLEQTKIHLAKWDMNESSNYVLLNDWMQVAEGTNSSLEW</sequence>
<comment type="subcellular location">
    <subcellularLocation>
        <location evidence="1">Nucleus</location>
    </subcellularLocation>
</comment>
<evidence type="ECO:0000256" key="1">
    <source>
        <dbReference type="ARBA" id="ARBA00004123"/>
    </source>
</evidence>
<keyword evidence="4" id="KW-0804">Transcription</keyword>
<dbReference type="Gene3D" id="2.40.330.10">
    <property type="entry name" value="DNA-binding pseudobarrel domain"/>
    <property type="match status" value="1"/>
</dbReference>
<accession>A0A6N2AYK8</accession>
<evidence type="ECO:0000313" key="7">
    <source>
        <dbReference type="EMBL" id="TMW86734.1"/>
    </source>
</evidence>
<name>A0A6N2AYK8_SOLCI</name>
<feature type="compositionally biased region" description="Basic and acidic residues" evidence="6">
    <location>
        <begin position="1"/>
        <end position="21"/>
    </location>
</feature>
<dbReference type="Pfam" id="PF03754">
    <property type="entry name" value="At2g31720-like"/>
    <property type="match status" value="1"/>
</dbReference>
<evidence type="ECO:0000256" key="5">
    <source>
        <dbReference type="ARBA" id="ARBA00023242"/>
    </source>
</evidence>
<keyword evidence="3" id="KW-0238">DNA-binding</keyword>
<organism evidence="7">
    <name type="scientific">Solanum chilense</name>
    <name type="common">Tomato</name>
    <name type="synonym">Lycopersicon chilense</name>
    <dbReference type="NCBI Taxonomy" id="4083"/>
    <lineage>
        <taxon>Eukaryota</taxon>
        <taxon>Viridiplantae</taxon>
        <taxon>Streptophyta</taxon>
        <taxon>Embryophyta</taxon>
        <taxon>Tracheophyta</taxon>
        <taxon>Spermatophyta</taxon>
        <taxon>Magnoliopsida</taxon>
        <taxon>eudicotyledons</taxon>
        <taxon>Gunneridae</taxon>
        <taxon>Pentapetalae</taxon>
        <taxon>asterids</taxon>
        <taxon>lamiids</taxon>
        <taxon>Solanales</taxon>
        <taxon>Solanaceae</taxon>
        <taxon>Solanoideae</taxon>
        <taxon>Solaneae</taxon>
        <taxon>Solanum</taxon>
        <taxon>Solanum subgen. Lycopersicon</taxon>
    </lineage>
</organism>
<dbReference type="AlphaFoldDB" id="A0A6N2AYK8"/>
<evidence type="ECO:0000256" key="2">
    <source>
        <dbReference type="ARBA" id="ARBA00023015"/>
    </source>
</evidence>
<dbReference type="GO" id="GO:0005634">
    <property type="term" value="C:nucleus"/>
    <property type="evidence" value="ECO:0007669"/>
    <property type="project" value="UniProtKB-SubCell"/>
</dbReference>